<dbReference type="AlphaFoldDB" id="A0A504X0X5"/>
<comment type="caution">
    <text evidence="1">The sequence shown here is derived from an EMBL/GenBank/DDBJ whole genome shotgun (WGS) entry which is preliminary data.</text>
</comment>
<organism evidence="1 2">
    <name type="scientific">Leishmania donovani</name>
    <dbReference type="NCBI Taxonomy" id="5661"/>
    <lineage>
        <taxon>Eukaryota</taxon>
        <taxon>Discoba</taxon>
        <taxon>Euglenozoa</taxon>
        <taxon>Kinetoplastea</taxon>
        <taxon>Metakinetoplastina</taxon>
        <taxon>Trypanosomatida</taxon>
        <taxon>Trypanosomatidae</taxon>
        <taxon>Leishmaniinae</taxon>
        <taxon>Leishmania</taxon>
    </lineage>
</organism>
<sequence length="199" mass="21407">MIPPRCGAVELLLASHCHAQAAGKILGEAALVTAHCPLPGKLGPAYVSWITYAACQQAAHGLKVHAEKAKVAALYRVRACNGGLNARPSVEEAWCSPGILLSSTLSELTALMGKEDRGLILEVYDPASKVRAYIEPAQRRDSNATVYPVGRTTVEDESQTAPQEGRDETSFIHVAAKLFLSIFSGPLLYHIGKMWKLSQ</sequence>
<proteinExistence type="predicted"/>
<reference evidence="2" key="1">
    <citation type="submission" date="2019-02" db="EMBL/GenBank/DDBJ databases">
        <title>FDA dAtabase for Regulatory Grade micrObial Sequences (FDA-ARGOS): Supporting development and validation of Infectious Disease Dx tests.</title>
        <authorList>
            <person name="Duncan R."/>
            <person name="Fisher C."/>
            <person name="Tallon L."/>
            <person name="Sadzewicz L."/>
            <person name="Sengamalay N."/>
            <person name="Ott S."/>
            <person name="Godinez A."/>
            <person name="Nagaraj S."/>
            <person name="Vavikolanu K."/>
            <person name="Nadendla S."/>
            <person name="Aluvathingal J."/>
            <person name="Sichtig H."/>
        </authorList>
    </citation>
    <scope>NUCLEOTIDE SEQUENCE [LARGE SCALE GENOMIC DNA]</scope>
    <source>
        <strain evidence="2">FDAARGOS_361</strain>
    </source>
</reference>
<evidence type="ECO:0000313" key="1">
    <source>
        <dbReference type="EMBL" id="TPP42691.1"/>
    </source>
</evidence>
<name>A0A504X0X5_LEIDO</name>
<gene>
    <name evidence="1" type="ORF">CGC21_11880</name>
</gene>
<evidence type="ECO:0000313" key="2">
    <source>
        <dbReference type="Proteomes" id="UP000318447"/>
    </source>
</evidence>
<accession>A0A504X0X5</accession>
<dbReference type="EMBL" id="RHLC01000006">
    <property type="protein sequence ID" value="TPP42691.1"/>
    <property type="molecule type" value="Genomic_DNA"/>
</dbReference>
<dbReference type="Proteomes" id="UP000318447">
    <property type="component" value="Unassembled WGS sequence"/>
</dbReference>
<protein>
    <submittedName>
        <fullName evidence="1">Uncharacterized protein</fullName>
    </submittedName>
</protein>